<dbReference type="PANTHER" id="PTHR42756:SF1">
    <property type="entry name" value="TRANSCRIPTIONAL REPRESSOR OF EMRAB OPERON"/>
    <property type="match status" value="1"/>
</dbReference>
<comment type="caution">
    <text evidence="5">The sequence shown here is derived from an EMBL/GenBank/DDBJ whole genome shotgun (WGS) entry which is preliminary data.</text>
</comment>
<dbReference type="InterPro" id="IPR023187">
    <property type="entry name" value="Tscrpt_reg_MarR-type_CS"/>
</dbReference>
<reference evidence="5 6" key="1">
    <citation type="submission" date="2018-11" db="EMBL/GenBank/DDBJ databases">
        <title>YIM 102482-1 draft genome.</title>
        <authorList>
            <person name="Li G."/>
            <person name="Jiang Y."/>
        </authorList>
    </citation>
    <scope>NUCLEOTIDE SEQUENCE [LARGE SCALE GENOMIC DNA]</scope>
    <source>
        <strain evidence="5 6">YIM 102482-1</strain>
    </source>
</reference>
<proteinExistence type="predicted"/>
<accession>A0A3P3VV96</accession>
<dbReference type="OrthoDB" id="3237509at2"/>
<dbReference type="SUPFAM" id="SSF46785">
    <property type="entry name" value="Winged helix' DNA-binding domain"/>
    <property type="match status" value="1"/>
</dbReference>
<dbReference type="GO" id="GO:0003700">
    <property type="term" value="F:DNA-binding transcription factor activity"/>
    <property type="evidence" value="ECO:0007669"/>
    <property type="project" value="InterPro"/>
</dbReference>
<dbReference type="PANTHER" id="PTHR42756">
    <property type="entry name" value="TRANSCRIPTIONAL REGULATOR, MARR"/>
    <property type="match status" value="1"/>
</dbReference>
<dbReference type="Gene3D" id="1.10.10.10">
    <property type="entry name" value="Winged helix-like DNA-binding domain superfamily/Winged helix DNA-binding domain"/>
    <property type="match status" value="1"/>
</dbReference>
<dbReference type="PROSITE" id="PS50995">
    <property type="entry name" value="HTH_MARR_2"/>
    <property type="match status" value="1"/>
</dbReference>
<dbReference type="Proteomes" id="UP000274391">
    <property type="component" value="Unassembled WGS sequence"/>
</dbReference>
<keyword evidence="2" id="KW-0238">DNA-binding</keyword>
<keyword evidence="1" id="KW-0805">Transcription regulation</keyword>
<evidence type="ECO:0000313" key="6">
    <source>
        <dbReference type="Proteomes" id="UP000274391"/>
    </source>
</evidence>
<dbReference type="GO" id="GO:0003677">
    <property type="term" value="F:DNA binding"/>
    <property type="evidence" value="ECO:0007669"/>
    <property type="project" value="UniProtKB-KW"/>
</dbReference>
<keyword evidence="6" id="KW-1185">Reference proteome</keyword>
<sequence length="169" mass="18511">MAETSNEDAVDAIVRDWTMVRADLDVAPLKVFSRVERIARQLDGLRKRAFAEAGLELWEFDVLSALRRAGAPHALTPKQLVESNLVSSGTMTNRIDRLAERGLVVREDDPADGRSVLVRMTAEGVERVDRALTGLLGDESTLLESVDAAEIAALERGLRALSLRMGTTK</sequence>
<evidence type="ECO:0000313" key="5">
    <source>
        <dbReference type="EMBL" id="RRJ86384.1"/>
    </source>
</evidence>
<evidence type="ECO:0000256" key="1">
    <source>
        <dbReference type="ARBA" id="ARBA00023015"/>
    </source>
</evidence>
<dbReference type="InterPro" id="IPR000835">
    <property type="entry name" value="HTH_MarR-typ"/>
</dbReference>
<dbReference type="PROSITE" id="PS01117">
    <property type="entry name" value="HTH_MARR_1"/>
    <property type="match status" value="1"/>
</dbReference>
<dbReference type="InterPro" id="IPR036390">
    <property type="entry name" value="WH_DNA-bd_sf"/>
</dbReference>
<dbReference type="Pfam" id="PF12802">
    <property type="entry name" value="MarR_2"/>
    <property type="match status" value="1"/>
</dbReference>
<dbReference type="AlphaFoldDB" id="A0A3P3VV96"/>
<name>A0A3P3VV96_9MICO</name>
<gene>
    <name evidence="5" type="ORF">EG850_08525</name>
</gene>
<dbReference type="EMBL" id="RQVS01000009">
    <property type="protein sequence ID" value="RRJ86384.1"/>
    <property type="molecule type" value="Genomic_DNA"/>
</dbReference>
<keyword evidence="3" id="KW-0804">Transcription</keyword>
<protein>
    <submittedName>
        <fullName evidence="5">MarR family transcriptional regulator</fullName>
    </submittedName>
</protein>
<organism evidence="5 6">
    <name type="scientific">Gulosibacter macacae</name>
    <dbReference type="NCBI Taxonomy" id="2488791"/>
    <lineage>
        <taxon>Bacteria</taxon>
        <taxon>Bacillati</taxon>
        <taxon>Actinomycetota</taxon>
        <taxon>Actinomycetes</taxon>
        <taxon>Micrococcales</taxon>
        <taxon>Microbacteriaceae</taxon>
        <taxon>Gulosibacter</taxon>
    </lineage>
</organism>
<evidence type="ECO:0000259" key="4">
    <source>
        <dbReference type="PROSITE" id="PS50995"/>
    </source>
</evidence>
<feature type="domain" description="HTH marR-type" evidence="4">
    <location>
        <begin position="28"/>
        <end position="163"/>
    </location>
</feature>
<dbReference type="RefSeq" id="WP_124972512.1">
    <property type="nucleotide sequence ID" value="NZ_RQVS01000009.1"/>
</dbReference>
<dbReference type="InterPro" id="IPR036388">
    <property type="entry name" value="WH-like_DNA-bd_sf"/>
</dbReference>
<evidence type="ECO:0000256" key="3">
    <source>
        <dbReference type="ARBA" id="ARBA00023163"/>
    </source>
</evidence>
<evidence type="ECO:0000256" key="2">
    <source>
        <dbReference type="ARBA" id="ARBA00023125"/>
    </source>
</evidence>
<dbReference type="SMART" id="SM00347">
    <property type="entry name" value="HTH_MARR"/>
    <property type="match status" value="1"/>
</dbReference>
<dbReference type="PRINTS" id="PR00598">
    <property type="entry name" value="HTHMARR"/>
</dbReference>